<dbReference type="PANTHER" id="PTHR42307:SF2">
    <property type="entry name" value="PUP DEAMIDASE_DEPUPYLASE"/>
    <property type="match status" value="1"/>
</dbReference>
<keyword evidence="4" id="KW-1185">Reference proteome</keyword>
<dbReference type="GO" id="GO:0010498">
    <property type="term" value="P:proteasomal protein catabolic process"/>
    <property type="evidence" value="ECO:0007669"/>
    <property type="project" value="InterPro"/>
</dbReference>
<dbReference type="GO" id="GO:0016811">
    <property type="term" value="F:hydrolase activity, acting on carbon-nitrogen (but not peptide) bonds, in linear amides"/>
    <property type="evidence" value="ECO:0007669"/>
    <property type="project" value="InterPro"/>
</dbReference>
<name>A0A367Z1P2_9ACTN</name>
<evidence type="ECO:0000256" key="2">
    <source>
        <dbReference type="PIRSR" id="PIRSR018077-1"/>
    </source>
</evidence>
<dbReference type="PANTHER" id="PTHR42307">
    <property type="entry name" value="PUP DEAMIDASE/DEPUPYLASE"/>
    <property type="match status" value="1"/>
</dbReference>
<evidence type="ECO:0000313" key="3">
    <source>
        <dbReference type="EMBL" id="RCK71182.1"/>
    </source>
</evidence>
<accession>A0A367Z1P2</accession>
<evidence type="ECO:0000256" key="1">
    <source>
        <dbReference type="ARBA" id="ARBA00009114"/>
    </source>
</evidence>
<dbReference type="Pfam" id="PF03136">
    <property type="entry name" value="Pup_ligase"/>
    <property type="match status" value="1"/>
</dbReference>
<proteinExistence type="inferred from homology"/>
<reference evidence="3 4" key="1">
    <citation type="submission" date="2018-07" db="EMBL/GenBank/DDBJ databases">
        <title>Desertimonas flava gen. nov. sp. nov.</title>
        <authorList>
            <person name="Liu S."/>
        </authorList>
    </citation>
    <scope>NUCLEOTIDE SEQUENCE [LARGE SCALE GENOMIC DNA]</scope>
    <source>
        <strain evidence="3 4">16Sb5-5</strain>
    </source>
</reference>
<feature type="active site" description="Proton acceptor" evidence="2">
    <location>
        <position position="109"/>
    </location>
</feature>
<gene>
    <name evidence="3" type="ORF">DT076_01625</name>
</gene>
<dbReference type="AlphaFoldDB" id="A0A367Z1P2"/>
<protein>
    <submittedName>
        <fullName evidence="3">Proteasome accessory factor PafA2</fullName>
    </submittedName>
</protein>
<dbReference type="RefSeq" id="WP_114124885.1">
    <property type="nucleotide sequence ID" value="NZ_QOUI01000001.1"/>
</dbReference>
<dbReference type="GO" id="GO:0000502">
    <property type="term" value="C:proteasome complex"/>
    <property type="evidence" value="ECO:0007669"/>
    <property type="project" value="UniProtKB-KW"/>
</dbReference>
<dbReference type="GO" id="GO:0070490">
    <property type="term" value="P:protein pupylation"/>
    <property type="evidence" value="ECO:0007669"/>
    <property type="project" value="TreeGrafter"/>
</dbReference>
<keyword evidence="3" id="KW-0647">Proteasome</keyword>
<dbReference type="PIRSF" id="PIRSF018077">
    <property type="entry name" value="UCP018077"/>
    <property type="match status" value="1"/>
</dbReference>
<organism evidence="3 4">
    <name type="scientific">Desertihabitans brevis</name>
    <dbReference type="NCBI Taxonomy" id="2268447"/>
    <lineage>
        <taxon>Bacteria</taxon>
        <taxon>Bacillati</taxon>
        <taxon>Actinomycetota</taxon>
        <taxon>Actinomycetes</taxon>
        <taxon>Propionibacteriales</taxon>
        <taxon>Propionibacteriaceae</taxon>
        <taxon>Desertihabitans</taxon>
    </lineage>
</organism>
<comment type="caution">
    <text evidence="3">The sequence shown here is derived from an EMBL/GenBank/DDBJ whole genome shotgun (WGS) entry which is preliminary data.</text>
</comment>
<sequence>MPEPEQVTPTVLGLETEYGILLADQAGASPVQDGLDALHPMHLSNAVIRTYGELVRQHSTGWDYQTESPLNDQRGFEVPRGKALADQLTDVENGLANLVLTNGARLYVDHAHPEYATPEVTGARDAVLWDRAGDLVMLQGARAASRLLGRQVRLYKNNTDGKGASYGTHENYLLSRSTPFHRVVVQLTPFLVSRGVLVGAGRVGRGQSSEQPGFQITQRADFFEAEVGLETTVNRPIVNTRDEPHADAARHRRLHVITGDANQSEYATWLKVGTASLVLRLVESGGWRDVPALVDPVRAMHVLSHDPSLRATVALEDGRELTALDLQHVVLSAVREHLARHGAGAEDEEVVAAWQQVLDDLAVDPARCADRLDWVAKQQLVERYRERDGLGWDAPKLALLDLQYADIDPERSLYHALRRAGRVRTLLDDAEVERARTEPPTDTRAYFRGRCMSRFADQVVAASWDSVIFQLDRHRSWVRLPMADPLRGTRASVGELLDRAGDAGELLDLLGS</sequence>
<dbReference type="EMBL" id="QOUI01000001">
    <property type="protein sequence ID" value="RCK71182.1"/>
    <property type="molecule type" value="Genomic_DNA"/>
</dbReference>
<dbReference type="InterPro" id="IPR022366">
    <property type="entry name" value="Pup_deamidase"/>
</dbReference>
<dbReference type="NCBIfam" id="TIGR03688">
    <property type="entry name" value="depupylase_Dop"/>
    <property type="match status" value="1"/>
</dbReference>
<dbReference type="GO" id="GO:0005524">
    <property type="term" value="F:ATP binding"/>
    <property type="evidence" value="ECO:0007669"/>
    <property type="project" value="TreeGrafter"/>
</dbReference>
<comment type="similarity">
    <text evidence="1">Belongs to the Pup ligase/Pup deamidase family. Pup deamidase subfamily.</text>
</comment>
<dbReference type="InterPro" id="IPR004347">
    <property type="entry name" value="Pup_ligase/deamidase"/>
</dbReference>
<evidence type="ECO:0000313" key="4">
    <source>
        <dbReference type="Proteomes" id="UP000252770"/>
    </source>
</evidence>
<dbReference type="Proteomes" id="UP000252770">
    <property type="component" value="Unassembled WGS sequence"/>
</dbReference>
<dbReference type="GO" id="GO:0008233">
    <property type="term" value="F:peptidase activity"/>
    <property type="evidence" value="ECO:0007669"/>
    <property type="project" value="InterPro"/>
</dbReference>
<dbReference type="GO" id="GO:0019941">
    <property type="term" value="P:modification-dependent protein catabolic process"/>
    <property type="evidence" value="ECO:0007669"/>
    <property type="project" value="InterPro"/>
</dbReference>